<reference evidence="1" key="2">
    <citation type="journal article" date="2015" name="Data Brief">
        <title>Shoot transcriptome of the giant reed, Arundo donax.</title>
        <authorList>
            <person name="Barrero R.A."/>
            <person name="Guerrero F.D."/>
            <person name="Moolhuijzen P."/>
            <person name="Goolsby J.A."/>
            <person name="Tidwell J."/>
            <person name="Bellgard S.E."/>
            <person name="Bellgard M.I."/>
        </authorList>
    </citation>
    <scope>NUCLEOTIDE SEQUENCE</scope>
    <source>
        <tissue evidence="1">Shoot tissue taken approximately 20 cm above the soil surface</tissue>
    </source>
</reference>
<evidence type="ECO:0000313" key="1">
    <source>
        <dbReference type="EMBL" id="JAD26795.1"/>
    </source>
</evidence>
<accession>A0A0A8YPN9</accession>
<dbReference type="EMBL" id="GBRH01271100">
    <property type="protein sequence ID" value="JAD26795.1"/>
    <property type="molecule type" value="Transcribed_RNA"/>
</dbReference>
<reference evidence="1" key="1">
    <citation type="submission" date="2014-09" db="EMBL/GenBank/DDBJ databases">
        <authorList>
            <person name="Magalhaes I.L.F."/>
            <person name="Oliveira U."/>
            <person name="Santos F.R."/>
            <person name="Vidigal T.H.D.A."/>
            <person name="Brescovit A.D."/>
            <person name="Santos A.J."/>
        </authorList>
    </citation>
    <scope>NUCLEOTIDE SEQUENCE</scope>
    <source>
        <tissue evidence="1">Shoot tissue taken approximately 20 cm above the soil surface</tissue>
    </source>
</reference>
<proteinExistence type="predicted"/>
<sequence>MCILCWKVSRVGSVYGGRWLCACMNVVRKCIGINAYT</sequence>
<organism evidence="1">
    <name type="scientific">Arundo donax</name>
    <name type="common">Giant reed</name>
    <name type="synonym">Donax arundinaceus</name>
    <dbReference type="NCBI Taxonomy" id="35708"/>
    <lineage>
        <taxon>Eukaryota</taxon>
        <taxon>Viridiplantae</taxon>
        <taxon>Streptophyta</taxon>
        <taxon>Embryophyta</taxon>
        <taxon>Tracheophyta</taxon>
        <taxon>Spermatophyta</taxon>
        <taxon>Magnoliopsida</taxon>
        <taxon>Liliopsida</taxon>
        <taxon>Poales</taxon>
        <taxon>Poaceae</taxon>
        <taxon>PACMAD clade</taxon>
        <taxon>Arundinoideae</taxon>
        <taxon>Arundineae</taxon>
        <taxon>Arundo</taxon>
    </lineage>
</organism>
<name>A0A0A8YPN9_ARUDO</name>
<protein>
    <submittedName>
        <fullName evidence="1">Uncharacterized protein</fullName>
    </submittedName>
</protein>
<dbReference type="AlphaFoldDB" id="A0A0A8YPN9"/>